<reference evidence="2 3" key="1">
    <citation type="submission" date="2016-01" db="EMBL/GenBank/DDBJ databases">
        <title>The new phylogeny of the genus Mycobacterium.</title>
        <authorList>
            <person name="Tarcisio F."/>
            <person name="Conor M."/>
            <person name="Antonella G."/>
            <person name="Elisabetta G."/>
            <person name="Giulia F.S."/>
            <person name="Sara T."/>
            <person name="Anna F."/>
            <person name="Clotilde B."/>
            <person name="Roberto B."/>
            <person name="Veronica D.S."/>
            <person name="Fabio R."/>
            <person name="Monica P."/>
            <person name="Olivier J."/>
            <person name="Enrico T."/>
            <person name="Nicola S."/>
        </authorList>
    </citation>
    <scope>NUCLEOTIDE SEQUENCE [LARGE SCALE GENOMIC DNA]</scope>
    <source>
        <strain evidence="2 3">DSM 45541</strain>
    </source>
</reference>
<accession>A0A1X1W984</accession>
<evidence type="ECO:0000313" key="2">
    <source>
        <dbReference type="EMBL" id="ORV83167.1"/>
    </source>
</evidence>
<evidence type="ECO:0000313" key="3">
    <source>
        <dbReference type="Proteomes" id="UP000193622"/>
    </source>
</evidence>
<dbReference type="Proteomes" id="UP000193622">
    <property type="component" value="Unassembled WGS sequence"/>
</dbReference>
<comment type="caution">
    <text evidence="2">The sequence shown here is derived from an EMBL/GenBank/DDBJ whole genome shotgun (WGS) entry which is preliminary data.</text>
</comment>
<dbReference type="AlphaFoldDB" id="A0A1X1W984"/>
<gene>
    <name evidence="2" type="ORF">AWC12_26450</name>
</gene>
<organism evidence="2 3">
    <name type="scientific">Mycolicibacterium iranicum</name>
    <name type="common">Mycobacterium iranicum</name>
    <dbReference type="NCBI Taxonomy" id="912594"/>
    <lineage>
        <taxon>Bacteria</taxon>
        <taxon>Bacillati</taxon>
        <taxon>Actinomycetota</taxon>
        <taxon>Actinomycetes</taxon>
        <taxon>Mycobacteriales</taxon>
        <taxon>Mycobacteriaceae</taxon>
        <taxon>Mycolicibacterium</taxon>
    </lineage>
</organism>
<dbReference type="EMBL" id="LQPC01000054">
    <property type="protein sequence ID" value="ORV83167.1"/>
    <property type="molecule type" value="Genomic_DNA"/>
</dbReference>
<dbReference type="Pfam" id="PF12680">
    <property type="entry name" value="SnoaL_2"/>
    <property type="match status" value="1"/>
</dbReference>
<sequence length="269" mass="28512">MPFTHADALAAAQRSLVAAGTHDRDGWIGLFTADGRVEDPVGSAPHRGHPAIGRFYDTFIAPRSISFRPDGDTVVGSIVIRDVELQIEMSSSLTMTVPTYIRYDMRDERGELKIAALSAYWELPAMMGRFARAGLGAVPAGVSLGRTMVANQGLGGSLGFLSGFRGLGSGGKALFGRFLDDVCGGDEVGMRRLLSDATLTLGDSEPVTSSDLVKNLSGGNWSKLIGAGRSVAARIDRDGRRSVLIAEIGAGTGADRTRITRLRLFAEVN</sequence>
<dbReference type="RefSeq" id="WP_085177961.1">
    <property type="nucleotide sequence ID" value="NZ_LQPC01000054.1"/>
</dbReference>
<proteinExistence type="predicted"/>
<dbReference type="SUPFAM" id="SSF54427">
    <property type="entry name" value="NTF2-like"/>
    <property type="match status" value="1"/>
</dbReference>
<dbReference type="InterPro" id="IPR032710">
    <property type="entry name" value="NTF2-like_dom_sf"/>
</dbReference>
<dbReference type="InterPro" id="IPR037401">
    <property type="entry name" value="SnoaL-like"/>
</dbReference>
<feature type="domain" description="SnoaL-like" evidence="1">
    <location>
        <begin position="14"/>
        <end position="87"/>
    </location>
</feature>
<evidence type="ECO:0000259" key="1">
    <source>
        <dbReference type="Pfam" id="PF12680"/>
    </source>
</evidence>
<dbReference type="Gene3D" id="3.10.450.50">
    <property type="match status" value="1"/>
</dbReference>
<protein>
    <recommendedName>
        <fullName evidence="1">SnoaL-like domain-containing protein</fullName>
    </recommendedName>
</protein>
<name>A0A1X1W984_MYCIR</name>